<dbReference type="RefSeq" id="WP_269280600.1">
    <property type="nucleotide sequence ID" value="NZ_JAPVOI010000004.1"/>
</dbReference>
<dbReference type="NCBIfam" id="NF009093">
    <property type="entry name" value="PRK12429.1"/>
    <property type="match status" value="1"/>
</dbReference>
<keyword evidence="4" id="KW-1185">Reference proteome</keyword>
<sequence length="276" mass="28780">MFKSTEAEIDAMFGRRALEGRSAIVTGSTSGIGLGIAQALAKAGAAVMLNGFGDPAEIERQRAEMTEENDVDVACDSADMSSPEAIRMMVERAGARFGQVDIVVNNAGIQHVAPISEFPTAKWDAILGINLSAAFHLVQATYGPMCARGYGRVINVASAHGLVASPYKSAYVAAKHGLVGLTKVVALEGAEFGITANAICPGYVWTPLVEAQIDGQAKSHGIARDAVIRDVFLKNQPTKRFATVEEMGALSVFLCSSAAASITGAAIPVDGGWTAH</sequence>
<dbReference type="PANTHER" id="PTHR42879">
    <property type="entry name" value="3-OXOACYL-(ACYL-CARRIER-PROTEIN) REDUCTASE"/>
    <property type="match status" value="1"/>
</dbReference>
<dbReference type="SUPFAM" id="SSF51735">
    <property type="entry name" value="NAD(P)-binding Rossmann-fold domains"/>
    <property type="match status" value="1"/>
</dbReference>
<dbReference type="Pfam" id="PF13561">
    <property type="entry name" value="adh_short_C2"/>
    <property type="match status" value="1"/>
</dbReference>
<dbReference type="EMBL" id="JAPVOI010000004">
    <property type="protein sequence ID" value="MCZ4091156.1"/>
    <property type="molecule type" value="Genomic_DNA"/>
</dbReference>
<evidence type="ECO:0000313" key="4">
    <source>
        <dbReference type="Proteomes" id="UP001079430"/>
    </source>
</evidence>
<dbReference type="EC" id="1.1.1.30" evidence="3"/>
<dbReference type="InterPro" id="IPR020904">
    <property type="entry name" value="Sc_DH/Rdtase_CS"/>
</dbReference>
<evidence type="ECO:0000256" key="2">
    <source>
        <dbReference type="ARBA" id="ARBA00023002"/>
    </source>
</evidence>
<dbReference type="Proteomes" id="UP001079430">
    <property type="component" value="Unassembled WGS sequence"/>
</dbReference>
<comment type="similarity">
    <text evidence="1">Belongs to the short-chain dehydrogenases/reductases (SDR) family.</text>
</comment>
<proteinExistence type="inferred from homology"/>
<comment type="caution">
    <text evidence="3">The sequence shown here is derived from an EMBL/GenBank/DDBJ whole genome shotgun (WGS) entry which is preliminary data.</text>
</comment>
<dbReference type="PANTHER" id="PTHR42879:SF2">
    <property type="entry name" value="3-OXOACYL-[ACYL-CARRIER-PROTEIN] REDUCTASE FABG"/>
    <property type="match status" value="1"/>
</dbReference>
<dbReference type="PRINTS" id="PR00080">
    <property type="entry name" value="SDRFAMILY"/>
</dbReference>
<organism evidence="3 4">
    <name type="scientific">Sinorhizobium psoraleae</name>
    <dbReference type="NCBI Taxonomy" id="520838"/>
    <lineage>
        <taxon>Bacteria</taxon>
        <taxon>Pseudomonadati</taxon>
        <taxon>Pseudomonadota</taxon>
        <taxon>Alphaproteobacteria</taxon>
        <taxon>Hyphomicrobiales</taxon>
        <taxon>Rhizobiaceae</taxon>
        <taxon>Sinorhizobium/Ensifer group</taxon>
        <taxon>Sinorhizobium</taxon>
    </lineage>
</organism>
<dbReference type="NCBIfam" id="TIGR01963">
    <property type="entry name" value="PHB_DH"/>
    <property type="match status" value="1"/>
</dbReference>
<dbReference type="InterPro" id="IPR036291">
    <property type="entry name" value="NAD(P)-bd_dom_sf"/>
</dbReference>
<name>A0ABT4KIH8_9HYPH</name>
<accession>A0ABT4KIH8</accession>
<evidence type="ECO:0000256" key="1">
    <source>
        <dbReference type="ARBA" id="ARBA00006484"/>
    </source>
</evidence>
<evidence type="ECO:0000313" key="3">
    <source>
        <dbReference type="EMBL" id="MCZ4091156.1"/>
    </source>
</evidence>
<dbReference type="InterPro" id="IPR050259">
    <property type="entry name" value="SDR"/>
</dbReference>
<dbReference type="Gene3D" id="3.40.50.720">
    <property type="entry name" value="NAD(P)-binding Rossmann-like Domain"/>
    <property type="match status" value="1"/>
</dbReference>
<dbReference type="GO" id="GO:0003858">
    <property type="term" value="F:3-hydroxybutyrate dehydrogenase activity"/>
    <property type="evidence" value="ECO:0007669"/>
    <property type="project" value="UniProtKB-EC"/>
</dbReference>
<dbReference type="InterPro" id="IPR002347">
    <property type="entry name" value="SDR_fam"/>
</dbReference>
<protein>
    <submittedName>
        <fullName evidence="3">3-hydroxybutyrate dehydrogenase</fullName>
        <ecNumber evidence="3">1.1.1.30</ecNumber>
    </submittedName>
</protein>
<dbReference type="PROSITE" id="PS00061">
    <property type="entry name" value="ADH_SHORT"/>
    <property type="match status" value="1"/>
</dbReference>
<reference evidence="3" key="1">
    <citation type="submission" date="2022-10" db="EMBL/GenBank/DDBJ databases">
        <title>Whole genome sequencing of three plant growth promoting bacteria isolated from Vachellia tortilis subsp. raddiana in Morocco.</title>
        <authorList>
            <person name="Hnini M."/>
            <person name="Zouagui R."/>
            <person name="Zouagui H."/>
            <person name="Chemao Elfihri M.-W."/>
            <person name="Ibrahimi A."/>
            <person name="Sbabou L."/>
            <person name="Aurag J."/>
        </authorList>
    </citation>
    <scope>NUCLEOTIDE SEQUENCE</scope>
    <source>
        <strain evidence="3">LMR678</strain>
    </source>
</reference>
<dbReference type="InterPro" id="IPR011294">
    <property type="entry name" value="3-OHbutyrate_DH"/>
</dbReference>
<dbReference type="PRINTS" id="PR00081">
    <property type="entry name" value="GDHRDH"/>
</dbReference>
<gene>
    <name evidence="3" type="ORF">O3W52_14100</name>
</gene>
<keyword evidence="2 3" id="KW-0560">Oxidoreductase</keyword>